<dbReference type="STRING" id="1064592.G0VGV5"/>
<reference evidence="2 3" key="1">
    <citation type="journal article" date="2011" name="Proc. Natl. Acad. Sci. U.S.A.">
        <title>Evolutionary erosion of yeast sex chromosomes by mating-type switching accidents.</title>
        <authorList>
            <person name="Gordon J.L."/>
            <person name="Armisen D."/>
            <person name="Proux-Wera E."/>
            <person name="Oheigeartaigh S.S."/>
            <person name="Byrne K.P."/>
            <person name="Wolfe K.H."/>
        </authorList>
    </citation>
    <scope>NUCLEOTIDE SEQUENCE [LARGE SCALE GENOMIC DNA]</scope>
    <source>
        <strain evidence="3">ATCC 76901 / BCRC 22586 / CBS 4309 / NBRC 1992 / NRRL Y-12630</strain>
    </source>
</reference>
<dbReference type="PANTHER" id="PTHR10300:SF14">
    <property type="entry name" value="PROTEIN SARAH"/>
    <property type="match status" value="1"/>
</dbReference>
<dbReference type="GO" id="GO:0005737">
    <property type="term" value="C:cytoplasm"/>
    <property type="evidence" value="ECO:0007669"/>
    <property type="project" value="TreeGrafter"/>
</dbReference>
<dbReference type="InParanoid" id="G0VGV5"/>
<dbReference type="FunCoup" id="G0VGV5">
    <property type="interactions" value="46"/>
</dbReference>
<dbReference type="EMBL" id="HE576757">
    <property type="protein sequence ID" value="CCC70726.1"/>
    <property type="molecule type" value="Genomic_DNA"/>
</dbReference>
<comment type="similarity">
    <text evidence="1">Belongs to the RCAN family.</text>
</comment>
<dbReference type="Pfam" id="PF04847">
    <property type="entry name" value="Calcipressin"/>
    <property type="match status" value="1"/>
</dbReference>
<dbReference type="Proteomes" id="UP000001640">
    <property type="component" value="Chromosome 6"/>
</dbReference>
<evidence type="ECO:0008006" key="4">
    <source>
        <dbReference type="Google" id="ProtNLM"/>
    </source>
</evidence>
<dbReference type="KEGG" id="ncs:NCAS_0F02420"/>
<dbReference type="GO" id="GO:0019722">
    <property type="term" value="P:calcium-mediated signaling"/>
    <property type="evidence" value="ECO:0007669"/>
    <property type="project" value="EnsemblFungi"/>
</dbReference>
<sequence>MVASPTNMNDSLVTDTVIVTATDIDVTAPSTIDALQQWLTEKILLHYQVNIDDPLQIIILNKFKRVLLICPDHQISQRIMETSRESSDSLRCLHFNYSMIDGKYTSKKEYLQLPPQKKLFLISPPPSPPPEFDYSLCEGPPNAMTGSHHALVHAQELMRDEDGMDSDSSKNYTLLNSNVGKITLDTCPFISKPVSLSVAQVRTPLPPKSVFDEDDDEEN</sequence>
<evidence type="ECO:0000313" key="3">
    <source>
        <dbReference type="Proteomes" id="UP000001640"/>
    </source>
</evidence>
<reference key="2">
    <citation type="submission" date="2011-08" db="EMBL/GenBank/DDBJ databases">
        <title>Genome sequence of Naumovozyma castellii.</title>
        <authorList>
            <person name="Gordon J.L."/>
            <person name="Armisen D."/>
            <person name="Proux-Wera E."/>
            <person name="OhEigeartaigh S.S."/>
            <person name="Byrne K.P."/>
            <person name="Wolfe K.H."/>
        </authorList>
    </citation>
    <scope>NUCLEOTIDE SEQUENCE</scope>
    <source>
        <strain>Type strain:CBS 4309</strain>
    </source>
</reference>
<keyword evidence="3" id="KW-1185">Reference proteome</keyword>
<accession>G0VGV5</accession>
<dbReference type="GO" id="GO:0005634">
    <property type="term" value="C:nucleus"/>
    <property type="evidence" value="ECO:0007669"/>
    <property type="project" value="TreeGrafter"/>
</dbReference>
<protein>
    <recommendedName>
        <fullName evidence="4">Calcipressin</fullName>
    </recommendedName>
</protein>
<dbReference type="HOGENOM" id="CLU_1390040_0_0_1"/>
<evidence type="ECO:0000256" key="1">
    <source>
        <dbReference type="ARBA" id="ARBA00008209"/>
    </source>
</evidence>
<evidence type="ECO:0000313" key="2">
    <source>
        <dbReference type="EMBL" id="CCC70726.1"/>
    </source>
</evidence>
<dbReference type="GO" id="GO:0008597">
    <property type="term" value="F:calcium-dependent protein serine/threonine phosphatase regulator activity"/>
    <property type="evidence" value="ECO:0007669"/>
    <property type="project" value="EnsemblFungi"/>
</dbReference>
<dbReference type="GeneID" id="96904374"/>
<proteinExistence type="inferred from homology"/>
<dbReference type="InterPro" id="IPR006931">
    <property type="entry name" value="Calcipressin"/>
</dbReference>
<dbReference type="RefSeq" id="XP_003677081.1">
    <property type="nucleotide sequence ID" value="XM_003677033.1"/>
</dbReference>
<dbReference type="OrthoDB" id="17212at2759"/>
<gene>
    <name evidence="2" type="primary">NCAS0F02420</name>
    <name evidence="2" type="ordered locus">NCAS_0F02420</name>
</gene>
<name>G0VGV5_NAUCA</name>
<dbReference type="AlphaFoldDB" id="G0VGV5"/>
<organism evidence="2 3">
    <name type="scientific">Naumovozyma castellii</name>
    <name type="common">Yeast</name>
    <name type="synonym">Saccharomyces castellii</name>
    <dbReference type="NCBI Taxonomy" id="27288"/>
    <lineage>
        <taxon>Eukaryota</taxon>
        <taxon>Fungi</taxon>
        <taxon>Dikarya</taxon>
        <taxon>Ascomycota</taxon>
        <taxon>Saccharomycotina</taxon>
        <taxon>Saccharomycetes</taxon>
        <taxon>Saccharomycetales</taxon>
        <taxon>Saccharomycetaceae</taxon>
        <taxon>Naumovozyma</taxon>
    </lineage>
</organism>
<dbReference type="PANTHER" id="PTHR10300">
    <property type="entry name" value="CALCIPRESSIN"/>
    <property type="match status" value="1"/>
</dbReference>
<dbReference type="GO" id="GO:0030346">
    <property type="term" value="F:protein phosphatase 2B binding"/>
    <property type="evidence" value="ECO:0007669"/>
    <property type="project" value="EnsemblFungi"/>
</dbReference>
<dbReference type="OMA" id="MPPRSIF"/>
<dbReference type="eggNOG" id="KOG4019">
    <property type="taxonomic scope" value="Eukaryota"/>
</dbReference>